<dbReference type="EMBL" id="MKFU01000053">
    <property type="protein sequence ID" value="OHY89332.1"/>
    <property type="molecule type" value="Genomic_DNA"/>
</dbReference>
<evidence type="ECO:0008006" key="3">
    <source>
        <dbReference type="Google" id="ProtNLM"/>
    </source>
</evidence>
<organism evidence="1 2">
    <name type="scientific">Aeromonas sobria</name>
    <dbReference type="NCBI Taxonomy" id="646"/>
    <lineage>
        <taxon>Bacteria</taxon>
        <taxon>Pseudomonadati</taxon>
        <taxon>Pseudomonadota</taxon>
        <taxon>Gammaproteobacteria</taxon>
        <taxon>Aeromonadales</taxon>
        <taxon>Aeromonadaceae</taxon>
        <taxon>Aeromonas</taxon>
    </lineage>
</organism>
<reference evidence="1 2" key="1">
    <citation type="submission" date="2016-09" db="EMBL/GenBank/DDBJ databases">
        <title>Draft Genome Sequence of Aeromonas sobria Strain 08005, Isolated from Sick Rana catesbeiana.</title>
        <authorList>
            <person name="Yang Q."/>
        </authorList>
    </citation>
    <scope>NUCLEOTIDE SEQUENCE [LARGE SCALE GENOMIC DNA]</scope>
    <source>
        <strain evidence="1 2">08005</strain>
    </source>
</reference>
<protein>
    <recommendedName>
        <fullName evidence="3">Helix-turn-helix domain-containing protein</fullName>
    </recommendedName>
</protein>
<dbReference type="Proteomes" id="UP000179934">
    <property type="component" value="Unassembled WGS sequence"/>
</dbReference>
<accession>A0A1S2CKT5</accession>
<comment type="caution">
    <text evidence="1">The sequence shown here is derived from an EMBL/GenBank/DDBJ whole genome shotgun (WGS) entry which is preliminary data.</text>
</comment>
<evidence type="ECO:0000313" key="2">
    <source>
        <dbReference type="Proteomes" id="UP000179934"/>
    </source>
</evidence>
<dbReference type="Gene3D" id="1.10.10.10">
    <property type="entry name" value="Winged helix-like DNA-binding domain superfamily/Winged helix DNA-binding domain"/>
    <property type="match status" value="1"/>
</dbReference>
<dbReference type="STRING" id="646.BJD16_20885"/>
<evidence type="ECO:0000313" key="1">
    <source>
        <dbReference type="EMBL" id="OHY89332.1"/>
    </source>
</evidence>
<name>A0A1S2CKT5_AERSO</name>
<proteinExistence type="predicted"/>
<gene>
    <name evidence="1" type="ORF">BJD16_20885</name>
</gene>
<sequence>MEKGVTKKNDSHDSKTLEAKWGKTTLSRGWTGIPNVLIEHQRSLKLTPTDINILLILLKYWWDPSSPPYPSKRVIGEMIDREESTIRKCMAGLEKKGLVARDPRYLSMGGQTSNRYVMDGLIKRLEEEAAELNKIKEARKGEDALIRRGIKAGKTNT</sequence>
<dbReference type="InterPro" id="IPR036388">
    <property type="entry name" value="WH-like_DNA-bd_sf"/>
</dbReference>
<dbReference type="AlphaFoldDB" id="A0A1S2CKT5"/>